<proteinExistence type="predicted"/>
<reference evidence="3" key="1">
    <citation type="journal article" date="2019" name="Int. J. Syst. Evol. Microbiol.">
        <title>The Global Catalogue of Microorganisms (GCM) 10K type strain sequencing project: providing services to taxonomists for standard genome sequencing and annotation.</title>
        <authorList>
            <consortium name="The Broad Institute Genomics Platform"/>
            <consortium name="The Broad Institute Genome Sequencing Center for Infectious Disease"/>
            <person name="Wu L."/>
            <person name="Ma J."/>
        </authorList>
    </citation>
    <scope>NUCLEOTIDE SEQUENCE [LARGE SCALE GENOMIC DNA]</scope>
    <source>
        <strain evidence="3">JCM 31404</strain>
    </source>
</reference>
<dbReference type="EMBL" id="BMQM01000013">
    <property type="protein sequence ID" value="GGR59482.1"/>
    <property type="molecule type" value="Genomic_DNA"/>
</dbReference>
<dbReference type="InterPro" id="IPR029069">
    <property type="entry name" value="HotDog_dom_sf"/>
</dbReference>
<dbReference type="CDD" id="cd00586">
    <property type="entry name" value="4HBT"/>
    <property type="match status" value="1"/>
</dbReference>
<dbReference type="Gene3D" id="3.10.129.10">
    <property type="entry name" value="Hotdog Thioesterase"/>
    <property type="match status" value="2"/>
</dbReference>
<protein>
    <recommendedName>
        <fullName evidence="4">Acyl-CoA thioesterase</fullName>
    </recommendedName>
</protein>
<dbReference type="RefSeq" id="WP_189064985.1">
    <property type="nucleotide sequence ID" value="NZ_BMQM01000013.1"/>
</dbReference>
<evidence type="ECO:0008006" key="4">
    <source>
        <dbReference type="Google" id="ProtNLM"/>
    </source>
</evidence>
<dbReference type="SUPFAM" id="SSF54637">
    <property type="entry name" value="Thioesterase/thiol ester dehydrase-isomerase"/>
    <property type="match status" value="1"/>
</dbReference>
<evidence type="ECO:0000313" key="3">
    <source>
        <dbReference type="Proteomes" id="UP000634308"/>
    </source>
</evidence>
<dbReference type="InterPro" id="IPR050563">
    <property type="entry name" value="4-hydroxybenzoyl-CoA_TE"/>
</dbReference>
<dbReference type="PANTHER" id="PTHR31793">
    <property type="entry name" value="4-HYDROXYBENZOYL-COA THIOESTERASE FAMILY MEMBER"/>
    <property type="match status" value="1"/>
</dbReference>
<dbReference type="PANTHER" id="PTHR31793:SF37">
    <property type="entry name" value="ACYL-COA THIOESTER HYDROLASE YBGC"/>
    <property type="match status" value="1"/>
</dbReference>
<comment type="caution">
    <text evidence="2">The sequence shown here is derived from an EMBL/GenBank/DDBJ whole genome shotgun (WGS) entry which is preliminary data.</text>
</comment>
<organism evidence="2 3">
    <name type="scientific">Deinococcus seoulensis</name>
    <dbReference type="NCBI Taxonomy" id="1837379"/>
    <lineage>
        <taxon>Bacteria</taxon>
        <taxon>Thermotogati</taxon>
        <taxon>Deinococcota</taxon>
        <taxon>Deinococci</taxon>
        <taxon>Deinococcales</taxon>
        <taxon>Deinococcaceae</taxon>
        <taxon>Deinococcus</taxon>
    </lineage>
</organism>
<dbReference type="Pfam" id="PF13279">
    <property type="entry name" value="4HBT_2"/>
    <property type="match status" value="1"/>
</dbReference>
<keyword evidence="3" id="KW-1185">Reference proteome</keyword>
<sequence>MKLRIPDADVLWDSLLPQRRHELTLHVHEHDLDDLHHVNNTVYLAWCEQVAREHALRLGMGTDALSALGAVPVARQHIITYHRPAMLGDLVRVRTALTLHAGVRSVRAYALDRVNPGDPEGGVRLAECQTEWVWVDPHSGRPKRAPETVSARFGFSDAVLGR</sequence>
<name>A0ABQ2RRU4_9DEIO</name>
<evidence type="ECO:0000256" key="1">
    <source>
        <dbReference type="ARBA" id="ARBA00022801"/>
    </source>
</evidence>
<keyword evidence="1" id="KW-0378">Hydrolase</keyword>
<evidence type="ECO:0000313" key="2">
    <source>
        <dbReference type="EMBL" id="GGR59482.1"/>
    </source>
</evidence>
<accession>A0ABQ2RRU4</accession>
<gene>
    <name evidence="2" type="ORF">GCM10008959_21480</name>
</gene>
<dbReference type="Proteomes" id="UP000634308">
    <property type="component" value="Unassembled WGS sequence"/>
</dbReference>